<proteinExistence type="predicted"/>
<keyword evidence="1" id="KW-0812">Transmembrane</keyword>
<feature type="transmembrane region" description="Helical" evidence="1">
    <location>
        <begin position="20"/>
        <end position="46"/>
    </location>
</feature>
<keyword evidence="1" id="KW-0472">Membrane</keyword>
<organism evidence="2">
    <name type="scientific">viral metagenome</name>
    <dbReference type="NCBI Taxonomy" id="1070528"/>
    <lineage>
        <taxon>unclassified sequences</taxon>
        <taxon>metagenomes</taxon>
        <taxon>organismal metagenomes</taxon>
    </lineage>
</organism>
<keyword evidence="1" id="KW-1133">Transmembrane helix</keyword>
<name>A0A6C0LR57_9ZZZZ</name>
<dbReference type="AlphaFoldDB" id="A0A6C0LR57"/>
<feature type="transmembrane region" description="Helical" evidence="1">
    <location>
        <begin position="52"/>
        <end position="70"/>
    </location>
</feature>
<dbReference type="EMBL" id="MN740556">
    <property type="protein sequence ID" value="QHU33229.1"/>
    <property type="molecule type" value="Genomic_DNA"/>
</dbReference>
<evidence type="ECO:0000256" key="1">
    <source>
        <dbReference type="SAM" id="Phobius"/>
    </source>
</evidence>
<accession>A0A6C0LR57</accession>
<evidence type="ECO:0000313" key="2">
    <source>
        <dbReference type="EMBL" id="QHU33229.1"/>
    </source>
</evidence>
<reference evidence="2" key="1">
    <citation type="journal article" date="2020" name="Nature">
        <title>Giant virus diversity and host interactions through global metagenomics.</title>
        <authorList>
            <person name="Schulz F."/>
            <person name="Roux S."/>
            <person name="Paez-Espino D."/>
            <person name="Jungbluth S."/>
            <person name="Walsh D.A."/>
            <person name="Denef V.J."/>
            <person name="McMahon K.D."/>
            <person name="Konstantinidis K.T."/>
            <person name="Eloe-Fadrosh E.A."/>
            <person name="Kyrpides N.C."/>
            <person name="Woyke T."/>
        </authorList>
    </citation>
    <scope>NUCLEOTIDE SEQUENCE</scope>
    <source>
        <strain evidence="2">GVMAG-S-1014582-52</strain>
    </source>
</reference>
<protein>
    <submittedName>
        <fullName evidence="2">Uncharacterized protein</fullName>
    </submittedName>
</protein>
<sequence length="243" mass="29057">MENNVETLIDSLLKKYESNLSTIFGSINNNGLIIFATIFVICFFFMKMTTISVTFIFFFFLAIFLSYLVYSKRKIIRITLEDEHKIKLGLIIPKPKRIDKYPDLIDFLYSIRDFYYINPTAFFQIIDNIDNFIQLYDEIMYDKVIYCTENIEVALEFIRNAQNHLHSIIYNLDVDTNITKKFHQSLVQLHRITQQYSSRIIRKCNSKFNSKNINNSSGIYEQYGPREFNYYDYDNANSHFEFY</sequence>